<dbReference type="InterPro" id="IPR036396">
    <property type="entry name" value="Cyt_P450_sf"/>
</dbReference>
<dbReference type="EMBL" id="BNBO01000040">
    <property type="protein sequence ID" value="GHH79031.1"/>
    <property type="molecule type" value="Genomic_DNA"/>
</dbReference>
<comment type="caution">
    <text evidence="4">The sequence shown here is derived from an EMBL/GenBank/DDBJ whole genome shotgun (WGS) entry which is preliminary data.</text>
</comment>
<evidence type="ECO:0000256" key="1">
    <source>
        <dbReference type="ARBA" id="ARBA00010617"/>
    </source>
</evidence>
<dbReference type="GO" id="GO:0004497">
    <property type="term" value="F:monooxygenase activity"/>
    <property type="evidence" value="ECO:0007669"/>
    <property type="project" value="UniProtKB-KW"/>
</dbReference>
<dbReference type="GO" id="GO:0005506">
    <property type="term" value="F:iron ion binding"/>
    <property type="evidence" value="ECO:0007669"/>
    <property type="project" value="InterPro"/>
</dbReference>
<dbReference type="PANTHER" id="PTHR46696">
    <property type="entry name" value="P450, PUTATIVE (EUROFUNG)-RELATED"/>
    <property type="match status" value="1"/>
</dbReference>
<dbReference type="InterPro" id="IPR002397">
    <property type="entry name" value="Cyt_P450_B"/>
</dbReference>
<keyword evidence="2" id="KW-0408">Iron</keyword>
<comment type="similarity">
    <text evidence="1 2">Belongs to the cytochrome P450 family.</text>
</comment>
<dbReference type="InterPro" id="IPR017972">
    <property type="entry name" value="Cyt_P450_CS"/>
</dbReference>
<organism evidence="4 5">
    <name type="scientific">Kitasatospora indigofera</name>
    <dbReference type="NCBI Taxonomy" id="67307"/>
    <lineage>
        <taxon>Bacteria</taxon>
        <taxon>Bacillati</taxon>
        <taxon>Actinomycetota</taxon>
        <taxon>Actinomycetes</taxon>
        <taxon>Kitasatosporales</taxon>
        <taxon>Streptomycetaceae</taxon>
        <taxon>Kitasatospora</taxon>
    </lineage>
</organism>
<evidence type="ECO:0000256" key="2">
    <source>
        <dbReference type="RuleBase" id="RU000461"/>
    </source>
</evidence>
<dbReference type="PRINTS" id="PR00385">
    <property type="entry name" value="P450"/>
</dbReference>
<keyword evidence="5" id="KW-1185">Reference proteome</keyword>
<dbReference type="SUPFAM" id="SSF48264">
    <property type="entry name" value="Cytochrome P450"/>
    <property type="match status" value="1"/>
</dbReference>
<keyword evidence="2" id="KW-0560">Oxidoreductase</keyword>
<dbReference type="Proteomes" id="UP000617734">
    <property type="component" value="Unassembled WGS sequence"/>
</dbReference>
<protein>
    <submittedName>
        <fullName evidence="4">Cytochrome P450</fullName>
    </submittedName>
</protein>
<feature type="compositionally biased region" description="Polar residues" evidence="3">
    <location>
        <begin position="1"/>
        <end position="18"/>
    </location>
</feature>
<evidence type="ECO:0000256" key="3">
    <source>
        <dbReference type="SAM" id="MobiDB-lite"/>
    </source>
</evidence>
<dbReference type="PRINTS" id="PR00359">
    <property type="entry name" value="BP450"/>
</dbReference>
<dbReference type="GO" id="GO:0016705">
    <property type="term" value="F:oxidoreductase activity, acting on paired donors, with incorporation or reduction of molecular oxygen"/>
    <property type="evidence" value="ECO:0007669"/>
    <property type="project" value="InterPro"/>
</dbReference>
<accession>A0A919L189</accession>
<proteinExistence type="inferred from homology"/>
<dbReference type="PROSITE" id="PS00086">
    <property type="entry name" value="CYTOCHROME_P450"/>
    <property type="match status" value="1"/>
</dbReference>
<evidence type="ECO:0000313" key="4">
    <source>
        <dbReference type="EMBL" id="GHH79031.1"/>
    </source>
</evidence>
<keyword evidence="2" id="KW-0479">Metal-binding</keyword>
<name>A0A919L189_9ACTN</name>
<dbReference type="PANTHER" id="PTHR46696:SF1">
    <property type="entry name" value="CYTOCHROME P450 YJIB-RELATED"/>
    <property type="match status" value="1"/>
</dbReference>
<dbReference type="GO" id="GO:0020037">
    <property type="term" value="F:heme binding"/>
    <property type="evidence" value="ECO:0007669"/>
    <property type="project" value="InterPro"/>
</dbReference>
<dbReference type="Gene3D" id="1.10.630.10">
    <property type="entry name" value="Cytochrome P450"/>
    <property type="match status" value="1"/>
</dbReference>
<dbReference type="AlphaFoldDB" id="A0A919L189"/>
<gene>
    <name evidence="4" type="ORF">GCM10018781_56120</name>
</gene>
<sequence>MNPAPTQTVTSPQGQEASSEPGGARNVVALLSQLRSARGQSDPLPLFAQLHQLGAVLPSPWGGVLVTSHQVCEAILRDRAWTSLDWRWRQSQGPRWNSRSAQELGHVIMSLNPPEHTQQRRALREAFGKQTLQRLTTPIRDTTDELLDRLEEALTEGPRTDFVPTSERFPIRVVGRWLGLPARDFDRLHQLTREHTYAQELFPTPRRLELADMASNELQAYFAAIVADRRACPRDDVISNWLELWDVGAPNRIAADVTVRRLAMFSLMAGLETTAALLASTVRLLAQHPEQARWLRSHPEHTSALIDEALRFDPPVQVISRVVPRDTTLAGVRIARGQVAYLLIGAAQHDPTVYEQPDTLDLRRPGRRHLAFGAGAHYCIGAGLARTMAIQFVEALLRRLPGLYLPSPPLWEPRVAFRRMESLPIARRH</sequence>
<keyword evidence="2" id="KW-0349">Heme</keyword>
<reference evidence="4" key="1">
    <citation type="journal article" date="2014" name="Int. J. Syst. Evol. Microbiol.">
        <title>Complete genome sequence of Corynebacterium casei LMG S-19264T (=DSM 44701T), isolated from a smear-ripened cheese.</title>
        <authorList>
            <consortium name="US DOE Joint Genome Institute (JGI-PGF)"/>
            <person name="Walter F."/>
            <person name="Albersmeier A."/>
            <person name="Kalinowski J."/>
            <person name="Ruckert C."/>
        </authorList>
    </citation>
    <scope>NUCLEOTIDE SEQUENCE</scope>
    <source>
        <strain evidence="4">JCM 4646</strain>
    </source>
</reference>
<dbReference type="InterPro" id="IPR001128">
    <property type="entry name" value="Cyt_P450"/>
</dbReference>
<feature type="region of interest" description="Disordered" evidence="3">
    <location>
        <begin position="1"/>
        <end position="22"/>
    </location>
</feature>
<reference evidence="4" key="2">
    <citation type="submission" date="2020-09" db="EMBL/GenBank/DDBJ databases">
        <authorList>
            <person name="Sun Q."/>
            <person name="Ohkuma M."/>
        </authorList>
    </citation>
    <scope>NUCLEOTIDE SEQUENCE</scope>
    <source>
        <strain evidence="4">JCM 4646</strain>
    </source>
</reference>
<dbReference type="Pfam" id="PF00067">
    <property type="entry name" value="p450"/>
    <property type="match status" value="1"/>
</dbReference>
<evidence type="ECO:0000313" key="5">
    <source>
        <dbReference type="Proteomes" id="UP000617734"/>
    </source>
</evidence>
<keyword evidence="2" id="KW-0503">Monooxygenase</keyword>